<dbReference type="Gene3D" id="1.20.1070.10">
    <property type="entry name" value="Rhodopsin 7-helix transmembrane proteins"/>
    <property type="match status" value="1"/>
</dbReference>
<accession>A0A7I4YQ25</accession>
<evidence type="ECO:0000313" key="9">
    <source>
        <dbReference type="WBParaSite" id="HCON_00129770-00001"/>
    </source>
</evidence>
<sequence length="323" mass="36251">MTVKLWLGVLLGFATLAGLVLTLTVLYAVIKLGIITRKNPIYVISAANMLCDTIQLLLALLYLAPSIIFDDWIFKGGRSAVMVELLSATFLACWYYGSVAQILMAINRLVVVCFPTNSIFSMRNVSIFVIMLLPVAIFTSWISQYVMPCCKFSFDHKFLSYSYTSIEDVFNYSNSYIDLPLNSSSSAICAICYTYIIFYVWKMNHLYIKDAAGSRNRMKEYRYALQFCAISMFYLGAWVTFRVFPVLIGDRGVEYFIVVSMCVTVNSSANAFVYITSNQEVKAVLLSKRLSTVHHVSNTSRGPGGTTQKTTTTAHRSVHLTKG</sequence>
<evidence type="ECO:0000259" key="7">
    <source>
        <dbReference type="PROSITE" id="PS50262"/>
    </source>
</evidence>
<feature type="domain" description="G-protein coupled receptors family 1 profile" evidence="7">
    <location>
        <begin position="18"/>
        <end position="274"/>
    </location>
</feature>
<evidence type="ECO:0000256" key="1">
    <source>
        <dbReference type="ARBA" id="ARBA00004370"/>
    </source>
</evidence>
<feature type="transmembrane region" description="Helical" evidence="6">
    <location>
        <begin position="253"/>
        <end position="275"/>
    </location>
</feature>
<feature type="transmembrane region" description="Helical" evidence="6">
    <location>
        <begin position="6"/>
        <end position="29"/>
    </location>
</feature>
<dbReference type="GO" id="GO:0016020">
    <property type="term" value="C:membrane"/>
    <property type="evidence" value="ECO:0007669"/>
    <property type="project" value="UniProtKB-SubCell"/>
</dbReference>
<evidence type="ECO:0000256" key="5">
    <source>
        <dbReference type="SAM" id="MobiDB-lite"/>
    </source>
</evidence>
<proteinExistence type="predicted"/>
<keyword evidence="8" id="KW-1185">Reference proteome</keyword>
<evidence type="ECO:0000256" key="3">
    <source>
        <dbReference type="ARBA" id="ARBA00022989"/>
    </source>
</evidence>
<dbReference type="PANTHER" id="PTHR22718:SF11">
    <property type="entry name" value="7TM GPCR SERPENTINE RECEPTOR CLASS X (SRX) DOMAIN-CONTAINING PROTEIN"/>
    <property type="match status" value="1"/>
</dbReference>
<protein>
    <submittedName>
        <fullName evidence="9">G_PROTEIN_RECEP_F1_2 domain-containing protein</fullName>
    </submittedName>
</protein>
<dbReference type="OrthoDB" id="5846501at2759"/>
<evidence type="ECO:0000313" key="8">
    <source>
        <dbReference type="Proteomes" id="UP000025227"/>
    </source>
</evidence>
<dbReference type="InterPro" id="IPR017452">
    <property type="entry name" value="GPCR_Rhodpsn_7TM"/>
</dbReference>
<dbReference type="AlphaFoldDB" id="A0A7I4YQ25"/>
<dbReference type="WBParaSite" id="HCON_00129770-00001">
    <property type="protein sequence ID" value="HCON_00129770-00001"/>
    <property type="gene ID" value="HCON_00129770"/>
</dbReference>
<dbReference type="SUPFAM" id="SSF81321">
    <property type="entry name" value="Family A G protein-coupled receptor-like"/>
    <property type="match status" value="1"/>
</dbReference>
<dbReference type="CDD" id="cd00637">
    <property type="entry name" value="7tm_classA_rhodopsin-like"/>
    <property type="match status" value="1"/>
</dbReference>
<feature type="transmembrane region" description="Helical" evidence="6">
    <location>
        <begin position="221"/>
        <end position="241"/>
    </location>
</feature>
<organism evidence="8 9">
    <name type="scientific">Haemonchus contortus</name>
    <name type="common">Barber pole worm</name>
    <dbReference type="NCBI Taxonomy" id="6289"/>
    <lineage>
        <taxon>Eukaryota</taxon>
        <taxon>Metazoa</taxon>
        <taxon>Ecdysozoa</taxon>
        <taxon>Nematoda</taxon>
        <taxon>Chromadorea</taxon>
        <taxon>Rhabditida</taxon>
        <taxon>Rhabditina</taxon>
        <taxon>Rhabditomorpha</taxon>
        <taxon>Strongyloidea</taxon>
        <taxon>Trichostrongylidae</taxon>
        <taxon>Haemonchus</taxon>
    </lineage>
</organism>
<feature type="transmembrane region" description="Helical" evidence="6">
    <location>
        <begin position="181"/>
        <end position="201"/>
    </location>
</feature>
<keyword evidence="4 6" id="KW-0472">Membrane</keyword>
<evidence type="ECO:0000256" key="2">
    <source>
        <dbReference type="ARBA" id="ARBA00022692"/>
    </source>
</evidence>
<feature type="transmembrane region" description="Helical" evidence="6">
    <location>
        <begin position="41"/>
        <end position="65"/>
    </location>
</feature>
<dbReference type="InterPro" id="IPR019430">
    <property type="entry name" value="7TM_GPCR_serpentine_rcpt_Srx"/>
</dbReference>
<keyword evidence="3 6" id="KW-1133">Transmembrane helix</keyword>
<evidence type="ECO:0000256" key="6">
    <source>
        <dbReference type="SAM" id="Phobius"/>
    </source>
</evidence>
<comment type="subcellular location">
    <subcellularLocation>
        <location evidence="1">Membrane</location>
    </subcellularLocation>
</comment>
<reference evidence="9" key="1">
    <citation type="submission" date="2020-12" db="UniProtKB">
        <authorList>
            <consortium name="WormBaseParasite"/>
        </authorList>
    </citation>
    <scope>IDENTIFICATION</scope>
    <source>
        <strain evidence="9">MHco3</strain>
    </source>
</reference>
<evidence type="ECO:0000256" key="4">
    <source>
        <dbReference type="ARBA" id="ARBA00023136"/>
    </source>
</evidence>
<dbReference type="Proteomes" id="UP000025227">
    <property type="component" value="Unplaced"/>
</dbReference>
<dbReference type="PROSITE" id="PS50262">
    <property type="entry name" value="G_PROTEIN_RECEP_F1_2"/>
    <property type="match status" value="1"/>
</dbReference>
<feature type="transmembrane region" description="Helical" evidence="6">
    <location>
        <begin position="85"/>
        <end position="106"/>
    </location>
</feature>
<dbReference type="PANTHER" id="PTHR22718">
    <property type="entry name" value="SERPENTINE RECEPTOR, CLASS X"/>
    <property type="match status" value="1"/>
</dbReference>
<keyword evidence="2 6" id="KW-0812">Transmembrane</keyword>
<feature type="transmembrane region" description="Helical" evidence="6">
    <location>
        <begin position="127"/>
        <end position="147"/>
    </location>
</feature>
<name>A0A7I4YQ25_HAECO</name>
<feature type="region of interest" description="Disordered" evidence="5">
    <location>
        <begin position="295"/>
        <end position="323"/>
    </location>
</feature>
<dbReference type="Pfam" id="PF10328">
    <property type="entry name" value="7TM_GPCR_Srx"/>
    <property type="match status" value="1"/>
</dbReference>